<evidence type="ECO:0000259" key="2">
    <source>
        <dbReference type="PROSITE" id="PS50832"/>
    </source>
</evidence>
<dbReference type="InterPro" id="IPR001253">
    <property type="entry name" value="TIF_eIF-1A"/>
</dbReference>
<dbReference type="Gene3D" id="2.40.50.140">
    <property type="entry name" value="Nucleic acid-binding proteins"/>
    <property type="match status" value="1"/>
</dbReference>
<name>L7JUY0_TRAHO</name>
<dbReference type="VEuPathDB" id="MicrosporidiaDB:THOM_1775"/>
<keyword evidence="1" id="KW-0648">Protein biosynthesis</keyword>
<dbReference type="OrthoDB" id="274995at2759"/>
<evidence type="ECO:0000256" key="1">
    <source>
        <dbReference type="PROSITE-ProRule" id="PRU00181"/>
    </source>
</evidence>
<dbReference type="GO" id="GO:0003743">
    <property type="term" value="F:translation initiation factor activity"/>
    <property type="evidence" value="ECO:0007669"/>
    <property type="project" value="UniProtKB-UniRule"/>
</dbReference>
<reference evidence="3 4" key="1">
    <citation type="journal article" date="2012" name="PLoS Pathog.">
        <title>The genome of the obligate intracellular parasite Trachipleistophora hominis: new insights into microsporidian genome dynamics and reductive evolution.</title>
        <authorList>
            <person name="Heinz E."/>
            <person name="Williams T.A."/>
            <person name="Nakjang S."/>
            <person name="Noel C.J."/>
            <person name="Swan D.C."/>
            <person name="Goldberg A.V."/>
            <person name="Harris S.R."/>
            <person name="Weinmaier T."/>
            <person name="Markert S."/>
            <person name="Becher D."/>
            <person name="Bernhardt J."/>
            <person name="Dagan T."/>
            <person name="Hacker C."/>
            <person name="Lucocq J.M."/>
            <person name="Schweder T."/>
            <person name="Rattei T."/>
            <person name="Hall N."/>
            <person name="Hirt R.P."/>
            <person name="Embley T.M."/>
        </authorList>
    </citation>
    <scope>NUCLEOTIDE SEQUENCE [LARGE SCALE GENOMIC DNA]</scope>
</reference>
<dbReference type="CDD" id="cd05793">
    <property type="entry name" value="S1_IF1A"/>
    <property type="match status" value="1"/>
</dbReference>
<dbReference type="InterPro" id="IPR006196">
    <property type="entry name" value="RNA-binding_domain_S1_IF1"/>
</dbReference>
<dbReference type="SUPFAM" id="SSF50249">
    <property type="entry name" value="Nucleic acid-binding proteins"/>
    <property type="match status" value="1"/>
</dbReference>
<dbReference type="Pfam" id="PF01176">
    <property type="entry name" value="eIF-1a"/>
    <property type="match status" value="1"/>
</dbReference>
<dbReference type="Proteomes" id="UP000011185">
    <property type="component" value="Unassembled WGS sequence"/>
</dbReference>
<protein>
    <submittedName>
        <fullName evidence="3">Translation initiation factor 1A (EIF-1A)</fullName>
    </submittedName>
</protein>
<feature type="domain" description="S1-like" evidence="2">
    <location>
        <begin position="14"/>
        <end position="87"/>
    </location>
</feature>
<keyword evidence="1 3" id="KW-0396">Initiation factor</keyword>
<keyword evidence="4" id="KW-1185">Reference proteome</keyword>
<dbReference type="GO" id="GO:0003723">
    <property type="term" value="F:RNA binding"/>
    <property type="evidence" value="ECO:0007669"/>
    <property type="project" value="InterPro"/>
</dbReference>
<dbReference type="SMART" id="SM00652">
    <property type="entry name" value="eIF1a"/>
    <property type="match status" value="1"/>
</dbReference>
<evidence type="ECO:0000313" key="4">
    <source>
        <dbReference type="Proteomes" id="UP000011185"/>
    </source>
</evidence>
<proteinExistence type="inferred from homology"/>
<dbReference type="HAMAP" id="MF_00216">
    <property type="entry name" value="aIF_1A"/>
    <property type="match status" value="1"/>
</dbReference>
<accession>L7JUY0</accession>
<dbReference type="PROSITE" id="PS50832">
    <property type="entry name" value="S1_IF1_TYPE"/>
    <property type="match status" value="1"/>
</dbReference>
<evidence type="ECO:0000313" key="3">
    <source>
        <dbReference type="EMBL" id="ELQ75278.1"/>
    </source>
</evidence>
<organism evidence="3 4">
    <name type="scientific">Trachipleistophora hominis</name>
    <name type="common">Microsporidian parasite</name>
    <dbReference type="NCBI Taxonomy" id="72359"/>
    <lineage>
        <taxon>Eukaryota</taxon>
        <taxon>Fungi</taxon>
        <taxon>Fungi incertae sedis</taxon>
        <taxon>Microsporidia</taxon>
        <taxon>Pleistophoridae</taxon>
        <taxon>Trachipleistophora</taxon>
    </lineage>
</organism>
<sequence length="119" mass="13609">MRKKGGRSRNINAQRTMVYAEPGISVYGQITRAFGSGRFEVICSDSSTRVCKVRGSMYKRVWIQANDIVLISNREEDDKGDIMHKYFPYEIKQLKDSKLIPDNFSGDKENAAAIEFDHI</sequence>
<dbReference type="STRING" id="72359.L7JUY0"/>
<dbReference type="OMA" id="RRVMMHA"/>
<dbReference type="InParanoid" id="L7JUY0"/>
<dbReference type="InterPro" id="IPR012340">
    <property type="entry name" value="NA-bd_OB-fold"/>
</dbReference>
<gene>
    <name evidence="3" type="ORF">THOM_1775</name>
</gene>
<dbReference type="EMBL" id="JH993974">
    <property type="protein sequence ID" value="ELQ75278.1"/>
    <property type="molecule type" value="Genomic_DNA"/>
</dbReference>
<dbReference type="AlphaFoldDB" id="L7JUY0"/>
<dbReference type="FunCoup" id="L7JUY0">
    <property type="interactions" value="219"/>
</dbReference>
<dbReference type="PANTHER" id="PTHR21668">
    <property type="entry name" value="EIF-1A"/>
    <property type="match status" value="1"/>
</dbReference>
<dbReference type="HOGENOM" id="CLU_109098_1_1_1"/>